<organism evidence="2 3">
    <name type="scientific">Corallococcus exiguus</name>
    <dbReference type="NCBI Taxonomy" id="83462"/>
    <lineage>
        <taxon>Bacteria</taxon>
        <taxon>Pseudomonadati</taxon>
        <taxon>Myxococcota</taxon>
        <taxon>Myxococcia</taxon>
        <taxon>Myxococcales</taxon>
        <taxon>Cystobacterineae</taxon>
        <taxon>Myxococcaceae</taxon>
        <taxon>Corallococcus</taxon>
    </lineage>
</organism>
<feature type="region of interest" description="Disordered" evidence="1">
    <location>
        <begin position="1"/>
        <end position="41"/>
    </location>
</feature>
<dbReference type="AlphaFoldDB" id="A0A7X4Y9C8"/>
<evidence type="ECO:0000313" key="2">
    <source>
        <dbReference type="EMBL" id="NBC41196.1"/>
    </source>
</evidence>
<feature type="compositionally biased region" description="Basic and acidic residues" evidence="1">
    <location>
        <begin position="249"/>
        <end position="259"/>
    </location>
</feature>
<dbReference type="RefSeq" id="WP_139920088.1">
    <property type="nucleotide sequence ID" value="NZ_CBCSLE010000099.1"/>
</dbReference>
<protein>
    <submittedName>
        <fullName evidence="2">Uncharacterized protein</fullName>
    </submittedName>
</protein>
<sequence length="270" mass="29477">MPPKIGGPSTKPLPSSVKLTDGRNYGIHPEGSMEGGKKVPKEKGASLYVNTRVADPKFQHVGDTPSRSPTTYTQGKDTFERYQLPKGVRDCAHHAEEVLHGAPLPTKHAGNRYALASKEKVTGEVFGYTNADNQGLSKAAKEKSPRTVDHRADPRPGEAYGIIRQEEPGKGQSPFHFAPVVARDGTQTVTSEQTAGTKDATARNTYPTMDMYRVGNTGESFHSRYANKQGYGEDAVTVTTQKWGPKTFNEGDPKPELDANPRPTKKQRTE</sequence>
<keyword evidence="3" id="KW-1185">Reference proteome</keyword>
<name>A0A7X4Y9C8_9BACT</name>
<dbReference type="Proteomes" id="UP000537825">
    <property type="component" value="Unassembled WGS sequence"/>
</dbReference>
<accession>A0A7X4Y9C8</accession>
<feature type="region of interest" description="Disordered" evidence="1">
    <location>
        <begin position="58"/>
        <end position="77"/>
    </location>
</feature>
<feature type="compositionally biased region" description="Polar residues" evidence="1">
    <location>
        <begin position="65"/>
        <end position="76"/>
    </location>
</feature>
<dbReference type="EMBL" id="JAAAPK010000003">
    <property type="protein sequence ID" value="NBC41196.1"/>
    <property type="molecule type" value="Genomic_DNA"/>
</dbReference>
<feature type="compositionally biased region" description="Polar residues" evidence="1">
    <location>
        <begin position="185"/>
        <end position="207"/>
    </location>
</feature>
<proteinExistence type="predicted"/>
<evidence type="ECO:0000256" key="1">
    <source>
        <dbReference type="SAM" id="MobiDB-lite"/>
    </source>
</evidence>
<reference evidence="2 3" key="1">
    <citation type="submission" date="2020-01" db="EMBL/GenBank/DDBJ databases">
        <title>The draft genome sequence of Corallococcus exiguus DSM 14696.</title>
        <authorList>
            <person name="Zhang X."/>
            <person name="Zhu H."/>
        </authorList>
    </citation>
    <scope>NUCLEOTIDE SEQUENCE [LARGE SCALE GENOMIC DNA]</scope>
    <source>
        <strain evidence="2 3">DSM 14696</strain>
    </source>
</reference>
<evidence type="ECO:0000313" key="3">
    <source>
        <dbReference type="Proteomes" id="UP000537825"/>
    </source>
</evidence>
<comment type="caution">
    <text evidence="2">The sequence shown here is derived from an EMBL/GenBank/DDBJ whole genome shotgun (WGS) entry which is preliminary data.</text>
</comment>
<feature type="compositionally biased region" description="Basic and acidic residues" evidence="1">
    <location>
        <begin position="139"/>
        <end position="156"/>
    </location>
</feature>
<gene>
    <name evidence="2" type="ORF">GTZ93_15295</name>
</gene>
<feature type="region of interest" description="Disordered" evidence="1">
    <location>
        <begin position="241"/>
        <end position="270"/>
    </location>
</feature>
<feature type="region of interest" description="Disordered" evidence="1">
    <location>
        <begin position="129"/>
        <end position="207"/>
    </location>
</feature>